<dbReference type="EMBL" id="JAUGQQ010000004">
    <property type="protein sequence ID" value="MDN3724437.1"/>
    <property type="molecule type" value="Genomic_DNA"/>
</dbReference>
<dbReference type="RefSeq" id="WP_290254521.1">
    <property type="nucleotide sequence ID" value="NZ_JAUGQQ010000004.1"/>
</dbReference>
<keyword evidence="3" id="KW-1185">Reference proteome</keyword>
<sequence length="89" mass="9914">MENSNKQQQQHREGPVARKIEDETAKLPSDVFLWTSTAAMGVSLALHAMGKKQTALFVGQWVAPFLLFGIYNKIVKTEGHDAQDNSRNS</sequence>
<evidence type="ECO:0000313" key="3">
    <source>
        <dbReference type="Proteomes" id="UP001244787"/>
    </source>
</evidence>
<organism evidence="2 3">
    <name type="scientific">Aequorivita aurantiaca</name>
    <dbReference type="NCBI Taxonomy" id="3053356"/>
    <lineage>
        <taxon>Bacteria</taxon>
        <taxon>Pseudomonadati</taxon>
        <taxon>Bacteroidota</taxon>
        <taxon>Flavobacteriia</taxon>
        <taxon>Flavobacteriales</taxon>
        <taxon>Flavobacteriaceae</taxon>
        <taxon>Aequorivita</taxon>
    </lineage>
</organism>
<evidence type="ECO:0000256" key="1">
    <source>
        <dbReference type="SAM" id="MobiDB-lite"/>
    </source>
</evidence>
<gene>
    <name evidence="2" type="ORF">QRD02_08580</name>
</gene>
<dbReference type="Proteomes" id="UP001244787">
    <property type="component" value="Unassembled WGS sequence"/>
</dbReference>
<evidence type="ECO:0000313" key="2">
    <source>
        <dbReference type="EMBL" id="MDN3724437.1"/>
    </source>
</evidence>
<reference evidence="2 3" key="1">
    <citation type="submission" date="2023-06" db="EMBL/GenBank/DDBJ databases">
        <authorList>
            <person name="Ye Y.-Q."/>
            <person name="Du Z.-J."/>
        </authorList>
    </citation>
    <scope>NUCLEOTIDE SEQUENCE [LARGE SCALE GENOMIC DNA]</scope>
    <source>
        <strain evidence="2 3">SDUM287046</strain>
    </source>
</reference>
<proteinExistence type="predicted"/>
<comment type="caution">
    <text evidence="2">The sequence shown here is derived from an EMBL/GenBank/DDBJ whole genome shotgun (WGS) entry which is preliminary data.</text>
</comment>
<feature type="region of interest" description="Disordered" evidence="1">
    <location>
        <begin position="1"/>
        <end position="22"/>
    </location>
</feature>
<accession>A0ABT8DHR7</accession>
<feature type="compositionally biased region" description="Basic and acidic residues" evidence="1">
    <location>
        <begin position="10"/>
        <end position="22"/>
    </location>
</feature>
<name>A0ABT8DHR7_9FLAO</name>
<protein>
    <submittedName>
        <fullName evidence="2">Uncharacterized protein</fullName>
    </submittedName>
</protein>